<comment type="caution">
    <text evidence="2">The sequence shown here is derived from an EMBL/GenBank/DDBJ whole genome shotgun (WGS) entry which is preliminary data.</text>
</comment>
<dbReference type="InterPro" id="IPR044855">
    <property type="entry name" value="CoA-Trfase_III_dom3_sf"/>
</dbReference>
<reference evidence="3" key="1">
    <citation type="journal article" date="2019" name="Int. J. Syst. Evol. Microbiol.">
        <title>The Global Catalogue of Microorganisms (GCM) 10K type strain sequencing project: providing services to taxonomists for standard genome sequencing and annotation.</title>
        <authorList>
            <consortium name="The Broad Institute Genomics Platform"/>
            <consortium name="The Broad Institute Genome Sequencing Center for Infectious Disease"/>
            <person name="Wu L."/>
            <person name="Ma J."/>
        </authorList>
    </citation>
    <scope>NUCLEOTIDE SEQUENCE [LARGE SCALE GENOMIC DNA]</scope>
    <source>
        <strain evidence="3">JCM 3369</strain>
    </source>
</reference>
<dbReference type="InterPro" id="IPR050483">
    <property type="entry name" value="CoA-transferase_III_domain"/>
</dbReference>
<dbReference type="InterPro" id="IPR003673">
    <property type="entry name" value="CoA-Trfase_fam_III"/>
</dbReference>
<protein>
    <submittedName>
        <fullName evidence="2">CaiB/BaiF CoA transferase family protein</fullName>
    </submittedName>
</protein>
<dbReference type="PANTHER" id="PTHR48207">
    <property type="entry name" value="SUCCINATE--HYDROXYMETHYLGLUTARATE COA-TRANSFERASE"/>
    <property type="match status" value="1"/>
</dbReference>
<keyword evidence="1 2" id="KW-0808">Transferase</keyword>
<evidence type="ECO:0000313" key="3">
    <source>
        <dbReference type="Proteomes" id="UP001596380"/>
    </source>
</evidence>
<name>A0ABW2CWY9_9ACTN</name>
<dbReference type="PANTHER" id="PTHR48207:SF4">
    <property type="entry name" value="BLL6097 PROTEIN"/>
    <property type="match status" value="1"/>
</dbReference>
<dbReference type="SUPFAM" id="SSF89796">
    <property type="entry name" value="CoA-transferase family III (CaiB/BaiF)"/>
    <property type="match status" value="1"/>
</dbReference>
<accession>A0ABW2CWY9</accession>
<dbReference type="RefSeq" id="WP_206681570.1">
    <property type="nucleotide sequence ID" value="NZ_JBHSXE010000001.1"/>
</dbReference>
<sequence>MSAPLEGIRVVDFGQYIAVPGGTQTLADLGADVVKVEPPAGDQARSIGAYGEAIMRGYNRGKRAVVLDLRDPAGRATALRLAASADVVTQNLRPGVLAGFGLGPADVRAVNPGIVYLTVSGFGLDGPSRARPGLDIAAQAESGIMTVTGEGGGEPQRVGFPVVDHATSLVVAQAVLAALLRRHRTGEGDEIEVSLLDVAVHMQMVNWGEYGITGAEPVRKGNGQPTAAPAADVVATSDGGIVISAYTQEKFAALCELIGRPEMAADPRFADNPARVANRPALLAALSEAFGRLTSDRAVAALAGAGIVAGAVRGYGQVRNAPDVVASGVFVTATAADGTGYEIPGLPYRSARYGRPAANDHVPALGEHHDAVLAELGTPEPGAPA</sequence>
<proteinExistence type="predicted"/>
<evidence type="ECO:0000313" key="2">
    <source>
        <dbReference type="EMBL" id="MFC6885480.1"/>
    </source>
</evidence>
<dbReference type="Pfam" id="PF02515">
    <property type="entry name" value="CoA_transf_3"/>
    <property type="match status" value="1"/>
</dbReference>
<dbReference type="Proteomes" id="UP001596380">
    <property type="component" value="Unassembled WGS sequence"/>
</dbReference>
<dbReference type="EMBL" id="JBHSXS010000038">
    <property type="protein sequence ID" value="MFC6885480.1"/>
    <property type="molecule type" value="Genomic_DNA"/>
</dbReference>
<keyword evidence="3" id="KW-1185">Reference proteome</keyword>
<evidence type="ECO:0000256" key="1">
    <source>
        <dbReference type="ARBA" id="ARBA00022679"/>
    </source>
</evidence>
<dbReference type="GO" id="GO:0016740">
    <property type="term" value="F:transferase activity"/>
    <property type="evidence" value="ECO:0007669"/>
    <property type="project" value="UniProtKB-KW"/>
</dbReference>
<organism evidence="2 3">
    <name type="scientific">Actinomadura yumaensis</name>
    <dbReference type="NCBI Taxonomy" id="111807"/>
    <lineage>
        <taxon>Bacteria</taxon>
        <taxon>Bacillati</taxon>
        <taxon>Actinomycetota</taxon>
        <taxon>Actinomycetes</taxon>
        <taxon>Streptosporangiales</taxon>
        <taxon>Thermomonosporaceae</taxon>
        <taxon>Actinomadura</taxon>
    </lineage>
</organism>
<dbReference type="Gene3D" id="3.30.1540.10">
    <property type="entry name" value="formyl-coa transferase, domain 3"/>
    <property type="match status" value="1"/>
</dbReference>
<dbReference type="InterPro" id="IPR023606">
    <property type="entry name" value="CoA-Trfase_III_dom_1_sf"/>
</dbReference>
<dbReference type="Gene3D" id="3.40.50.10540">
    <property type="entry name" value="Crotonobetainyl-coa:carnitine coa-transferase, domain 1"/>
    <property type="match status" value="1"/>
</dbReference>
<gene>
    <name evidence="2" type="ORF">ACFQKB_37370</name>
</gene>